<dbReference type="InterPro" id="IPR036282">
    <property type="entry name" value="Glutathione-S-Trfase_C_sf"/>
</dbReference>
<feature type="domain" description="GST C-terminal" evidence="1">
    <location>
        <begin position="56"/>
        <end position="177"/>
    </location>
</feature>
<dbReference type="GeneID" id="85465007"/>
<sequence>MSINLWGSATSACTHRVLITPNELGLMYDLTQVNLMKGEHEFGGPSSSLDAIMSGNPVKIGNFEKALSIGNSYFDPSVKIIVAELVNLLEAEKATAMFMAGHDYYEDVLDSDAYLAGNTSLSRSQNFSLADVYVFTWMPYIKLLGLHDEIAARPRLESLWKRISSRSFWKSAVKDMP</sequence>
<protein>
    <recommendedName>
        <fullName evidence="1">GST C-terminal domain-containing protein</fullName>
    </recommendedName>
</protein>
<gene>
    <name evidence="2" type="ORF">BDP55DRAFT_743068</name>
</gene>
<dbReference type="Gene3D" id="3.40.30.10">
    <property type="entry name" value="Glutaredoxin"/>
    <property type="match status" value="1"/>
</dbReference>
<name>A0AAJ0AYL8_9PEZI</name>
<organism evidence="2 3">
    <name type="scientific">Colletotrichum godetiae</name>
    <dbReference type="NCBI Taxonomy" id="1209918"/>
    <lineage>
        <taxon>Eukaryota</taxon>
        <taxon>Fungi</taxon>
        <taxon>Dikarya</taxon>
        <taxon>Ascomycota</taxon>
        <taxon>Pezizomycotina</taxon>
        <taxon>Sordariomycetes</taxon>
        <taxon>Hypocreomycetidae</taxon>
        <taxon>Glomerellales</taxon>
        <taxon>Glomerellaceae</taxon>
        <taxon>Colletotrichum</taxon>
        <taxon>Colletotrichum acutatum species complex</taxon>
    </lineage>
</organism>
<evidence type="ECO:0000313" key="3">
    <source>
        <dbReference type="Proteomes" id="UP001224890"/>
    </source>
</evidence>
<evidence type="ECO:0000313" key="2">
    <source>
        <dbReference type="EMBL" id="KAK1700196.1"/>
    </source>
</evidence>
<reference evidence="2" key="1">
    <citation type="submission" date="2021-06" db="EMBL/GenBank/DDBJ databases">
        <title>Comparative genomics, transcriptomics and evolutionary studies reveal genomic signatures of adaptation to plant cell wall in hemibiotrophic fungi.</title>
        <authorList>
            <consortium name="DOE Joint Genome Institute"/>
            <person name="Baroncelli R."/>
            <person name="Diaz J.F."/>
            <person name="Benocci T."/>
            <person name="Peng M."/>
            <person name="Battaglia E."/>
            <person name="Haridas S."/>
            <person name="Andreopoulos W."/>
            <person name="Labutti K."/>
            <person name="Pangilinan J."/>
            <person name="Floch G.L."/>
            <person name="Makela M.R."/>
            <person name="Henrissat B."/>
            <person name="Grigoriev I.V."/>
            <person name="Crouch J.A."/>
            <person name="De Vries R.P."/>
            <person name="Sukno S.A."/>
            <person name="Thon M.R."/>
        </authorList>
    </citation>
    <scope>NUCLEOTIDE SEQUENCE</scope>
    <source>
        <strain evidence="2">CBS 193.32</strain>
    </source>
</reference>
<accession>A0AAJ0AYL8</accession>
<dbReference type="SUPFAM" id="SSF47616">
    <property type="entry name" value="GST C-terminal domain-like"/>
    <property type="match status" value="1"/>
</dbReference>
<dbReference type="Gene3D" id="1.20.1050.10">
    <property type="match status" value="1"/>
</dbReference>
<dbReference type="PROSITE" id="PS50405">
    <property type="entry name" value="GST_CTER"/>
    <property type="match status" value="1"/>
</dbReference>
<dbReference type="Proteomes" id="UP001224890">
    <property type="component" value="Unassembled WGS sequence"/>
</dbReference>
<proteinExistence type="predicted"/>
<evidence type="ECO:0000259" key="1">
    <source>
        <dbReference type="PROSITE" id="PS50405"/>
    </source>
</evidence>
<dbReference type="AlphaFoldDB" id="A0AAJ0AYL8"/>
<comment type="caution">
    <text evidence="2">The sequence shown here is derived from an EMBL/GenBank/DDBJ whole genome shotgun (WGS) entry which is preliminary data.</text>
</comment>
<dbReference type="InterPro" id="IPR010987">
    <property type="entry name" value="Glutathione-S-Trfase_C-like"/>
</dbReference>
<dbReference type="RefSeq" id="XP_060435953.1">
    <property type="nucleotide sequence ID" value="XM_060580481.1"/>
</dbReference>
<dbReference type="EMBL" id="JAHMHR010000002">
    <property type="protein sequence ID" value="KAK1700196.1"/>
    <property type="molecule type" value="Genomic_DNA"/>
</dbReference>
<keyword evidence="3" id="KW-1185">Reference proteome</keyword>